<name>A0A2H9TB99_9ZZZZ</name>
<dbReference type="EMBL" id="NSIT01000014">
    <property type="protein sequence ID" value="PJE80521.1"/>
    <property type="molecule type" value="Genomic_DNA"/>
</dbReference>
<organism evidence="1">
    <name type="scientific">invertebrate metagenome</name>
    <dbReference type="NCBI Taxonomy" id="1711999"/>
    <lineage>
        <taxon>unclassified sequences</taxon>
        <taxon>metagenomes</taxon>
        <taxon>organismal metagenomes</taxon>
    </lineage>
</organism>
<protein>
    <submittedName>
        <fullName evidence="1">Uncharacterized protein</fullName>
    </submittedName>
</protein>
<dbReference type="SUPFAM" id="SSF56935">
    <property type="entry name" value="Porins"/>
    <property type="match status" value="1"/>
</dbReference>
<dbReference type="InterPro" id="IPR018759">
    <property type="entry name" value="BBP2_2"/>
</dbReference>
<dbReference type="AlphaFoldDB" id="A0A2H9TB99"/>
<dbReference type="Pfam" id="PF10082">
    <property type="entry name" value="BBP2_2"/>
    <property type="match status" value="1"/>
</dbReference>
<comment type="caution">
    <text evidence="1">The sequence shown here is derived from an EMBL/GenBank/DDBJ whole genome shotgun (WGS) entry which is preliminary data.</text>
</comment>
<proteinExistence type="predicted"/>
<reference evidence="1" key="1">
    <citation type="journal article" date="2017" name="Appl. Environ. Microbiol.">
        <title>Molecular characterization of an Endozoicomonas-like organism causing infection in king scallop Pecten maximus L.</title>
        <authorList>
            <person name="Cano I."/>
            <person name="van Aerle R."/>
            <person name="Ross S."/>
            <person name="Verner-Jeffreys D.W."/>
            <person name="Paley R.K."/>
            <person name="Rimmer G."/>
            <person name="Ryder D."/>
            <person name="Hooper P."/>
            <person name="Stone D."/>
            <person name="Feist S.W."/>
        </authorList>
    </citation>
    <scope>NUCLEOTIDE SEQUENCE</scope>
</reference>
<evidence type="ECO:0000313" key="1">
    <source>
        <dbReference type="EMBL" id="PJE80521.1"/>
    </source>
</evidence>
<sequence length="402" mass="44525">MNYPISKTTLAVCAALYGTASIASVENPASIDIGGFKLTPLLTTSVGHDDNIYREGEDGNPLKEKSATVYTVAPSLEFKAEQGMSHYALTADGKYQSFSGESEHDFTNYGAGLNIHHEFNSRNRLTVTGNYGIEHDQGSTVDGADDKSAPEYKHAVATINYGFGAKEAMARVDVFADYDARDYERSGEDRKTKGYGTTFFYKVMPKTEALLEVKKRELSYDNVDDAGYDVTSYLLGLNWEATAKTTGYIKAAHRERKSDRDNVDKENFTGWEVGISYLPVEHSLIQLSSGKDYGLESENPSDASFTKGVNAALTWQHDWTTKISTNLGYSYTDDEVQTAAGVTEKERTVETVSAGVNWKMMRFMTVGLSAEHTKRDEKEKTDGAGEDDYKRMTYMLSASFSF</sequence>
<gene>
    <name evidence="1" type="ORF">CI610_00489</name>
</gene>
<accession>A0A2H9TB99</accession>